<protein>
    <submittedName>
        <fullName evidence="2">Fibroin heavy chain</fullName>
    </submittedName>
</protein>
<reference evidence="2" key="1">
    <citation type="submission" date="2016-06" db="UniProtKB">
        <authorList>
            <consortium name="WormBaseParasite"/>
        </authorList>
    </citation>
    <scope>IDENTIFICATION</scope>
</reference>
<sequence length="201" mass="21429">LTAARQPAEVDAGQLQRYLEEGASISGESTGSSVEIERRVITDITTHEIKTTTYHDPETGRAIYEVTATASSGDDGTRTQIFNLPTDANLFIKFSRAPIEAEAEQYAAATRSERFEHADSAAAAAAASASAAEQQYSRSESRAGAGGGGAVRERGTREYTATRTTGQMGGGDYGEQEGGYGQEEEEVAEGVYDRTTKKIEQ</sequence>
<organism evidence="2">
    <name type="scientific">Gongylonema pulchrum</name>
    <dbReference type="NCBI Taxonomy" id="637853"/>
    <lineage>
        <taxon>Eukaryota</taxon>
        <taxon>Metazoa</taxon>
        <taxon>Ecdysozoa</taxon>
        <taxon>Nematoda</taxon>
        <taxon>Chromadorea</taxon>
        <taxon>Rhabditida</taxon>
        <taxon>Spirurina</taxon>
        <taxon>Spiruromorpha</taxon>
        <taxon>Spiruroidea</taxon>
        <taxon>Gongylonematidae</taxon>
        <taxon>Gongylonema</taxon>
    </lineage>
</organism>
<feature type="compositionally biased region" description="Basic and acidic residues" evidence="1">
    <location>
        <begin position="191"/>
        <end position="201"/>
    </location>
</feature>
<evidence type="ECO:0000313" key="2">
    <source>
        <dbReference type="WBParaSite" id="GPUH_0000138101-mRNA-1"/>
    </source>
</evidence>
<dbReference type="WBParaSite" id="GPUH_0000138101-mRNA-1">
    <property type="protein sequence ID" value="GPUH_0000138101-mRNA-1"/>
    <property type="gene ID" value="GPUH_0000138101"/>
</dbReference>
<dbReference type="AlphaFoldDB" id="A0A183CY38"/>
<name>A0A183CY38_9BILA</name>
<feature type="compositionally biased region" description="Gly residues" evidence="1">
    <location>
        <begin position="167"/>
        <end position="181"/>
    </location>
</feature>
<evidence type="ECO:0000256" key="1">
    <source>
        <dbReference type="SAM" id="MobiDB-lite"/>
    </source>
</evidence>
<proteinExistence type="predicted"/>
<accession>A0A183CY38</accession>
<feature type="region of interest" description="Disordered" evidence="1">
    <location>
        <begin position="134"/>
        <end position="201"/>
    </location>
</feature>